<name>A0ABY7CT27_9BASI</name>
<evidence type="ECO:0000313" key="2">
    <source>
        <dbReference type="EMBL" id="WAQ87122.1"/>
    </source>
</evidence>
<protein>
    <submittedName>
        <fullName evidence="2">Uncharacterized protein</fullName>
    </submittedName>
</protein>
<feature type="region of interest" description="Disordered" evidence="1">
    <location>
        <begin position="518"/>
        <end position="573"/>
    </location>
</feature>
<feature type="compositionally biased region" description="Polar residues" evidence="1">
    <location>
        <begin position="204"/>
        <end position="221"/>
    </location>
</feature>
<dbReference type="GeneID" id="77812532"/>
<feature type="region of interest" description="Disordered" evidence="1">
    <location>
        <begin position="202"/>
        <end position="229"/>
    </location>
</feature>
<dbReference type="RefSeq" id="XP_053022677.1">
    <property type="nucleotide sequence ID" value="XM_053171648.1"/>
</dbReference>
<organism evidence="2 3">
    <name type="scientific">Puccinia triticina</name>
    <dbReference type="NCBI Taxonomy" id="208348"/>
    <lineage>
        <taxon>Eukaryota</taxon>
        <taxon>Fungi</taxon>
        <taxon>Dikarya</taxon>
        <taxon>Basidiomycota</taxon>
        <taxon>Pucciniomycotina</taxon>
        <taxon>Pucciniomycetes</taxon>
        <taxon>Pucciniales</taxon>
        <taxon>Pucciniaceae</taxon>
        <taxon>Puccinia</taxon>
    </lineage>
</organism>
<reference evidence="2" key="1">
    <citation type="submission" date="2022-10" db="EMBL/GenBank/DDBJ databases">
        <title>Puccinia triticina Genome sequencing and assembly.</title>
        <authorList>
            <person name="Li C."/>
        </authorList>
    </citation>
    <scope>NUCLEOTIDE SEQUENCE</scope>
    <source>
        <strain evidence="2">Pt15</strain>
    </source>
</reference>
<gene>
    <name evidence="2" type="ORF">PtA15_8A23</name>
</gene>
<feature type="compositionally biased region" description="Basic and acidic residues" evidence="1">
    <location>
        <begin position="560"/>
        <end position="570"/>
    </location>
</feature>
<keyword evidence="3" id="KW-1185">Reference proteome</keyword>
<proteinExistence type="predicted"/>
<accession>A0ABY7CT27</accession>
<dbReference type="EMBL" id="CP110428">
    <property type="protein sequence ID" value="WAQ87122.1"/>
    <property type="molecule type" value="Genomic_DNA"/>
</dbReference>
<evidence type="ECO:0000256" key="1">
    <source>
        <dbReference type="SAM" id="MobiDB-lite"/>
    </source>
</evidence>
<dbReference type="Proteomes" id="UP001164743">
    <property type="component" value="Chromosome 8A"/>
</dbReference>
<sequence length="694" mass="76774">MDSSQSQVSVGFERGSDYKDTSSLNLQALHFLQKQHSLAITKVVDFDLLAVFLMQGFDAGHHICKIIGMVEGAFTEATPPQNMLMYQIVNAAKLVKTRIQTYQDQLKTNPSTRKPFCLCFPTYELVLQHSSKLKKMCEVLPTDVMVVLIDEGGICVGVGLPPKPPSDKTGHMPCDVRAIKTLDTFVSKNVVKIKEDEAVRIGPNKNTAPHPQSPFPLSSNPKGLVRSAKGAKDSMCSHQTYGFGLGSPLSAGAADKKIPCSTHQIKTEELQGHGEEWKSEPKPHLPEPMRSETGATLCGLVELRYDTVFYSKLLYWINRIFLPESSAVAERAIEFLSKNRSSAVKEAIERENNRIVASRTVSVNVQPYTHHDINNALLMDSVFFFGNHLGGEFILPLLGVAYCGLHGYSFHGPFRILLHGVAQHYFLEEVKEPRRFSLAMWSRATTFSAIARGAAYKAGNQIFSDPAYWLPLYPEYSLEKVRDLFKEECKIDKKIRKIESIKNKQMIPLKIELPELTPTPLSKGEYRKPGSNNADKANGNPGQPHKGNIGECVPESPQDPIKHAPEDTPMPRKANRVGQIGIEIGLTTSQLERAQHMASGSTKVVPSINPANTTRGFVYHHKVQKLLLPNLQSYGQTQAVSNLSLIANTPLVLVKADLDAMSNEWKLLNLPPGYAAQDDAQDNDAITSVTDAQI</sequence>
<feature type="region of interest" description="Disordered" evidence="1">
    <location>
        <begin position="269"/>
        <end position="289"/>
    </location>
</feature>
<evidence type="ECO:0000313" key="3">
    <source>
        <dbReference type="Proteomes" id="UP001164743"/>
    </source>
</evidence>